<reference evidence="1 2" key="1">
    <citation type="submission" date="2016-10" db="EMBL/GenBank/DDBJ databases">
        <authorList>
            <person name="de Groot N.N."/>
        </authorList>
    </citation>
    <scope>NUCLEOTIDE SEQUENCE [LARGE SCALE GENOMIC DNA]</scope>
    <source>
        <strain evidence="1 2">DSM 19012</strain>
    </source>
</reference>
<dbReference type="Proteomes" id="UP000181976">
    <property type="component" value="Unassembled WGS sequence"/>
</dbReference>
<dbReference type="OrthoDB" id="1150508at2"/>
<sequence length="246" mass="28034">MFLAALIHNFRNSEFVQFIKNILNIVSSHDPEVLNVKNVYDELSALGTQISELYRPETGSDITQEIQELDERRDRAFTGIYQFIDAFSYHYDPDKKAAAQRLYDAILLFGGGIARLNYQAETSTIDGILNKFRTEADLAEAVTKLEGLSDWLNELEEANKLFDEAYLRRVKEEAAKPEVKMADLRKEIIGVYRALLQHLEANAIVSGSEVYNQVAKEINEVIEKYNRVVESRTSSTSGTEEEVEQQ</sequence>
<proteinExistence type="predicted"/>
<organism evidence="1 2">
    <name type="scientific">Thermophagus xiamenensis</name>
    <dbReference type="NCBI Taxonomy" id="385682"/>
    <lineage>
        <taxon>Bacteria</taxon>
        <taxon>Pseudomonadati</taxon>
        <taxon>Bacteroidota</taxon>
        <taxon>Bacteroidia</taxon>
        <taxon>Marinilabiliales</taxon>
        <taxon>Marinilabiliaceae</taxon>
        <taxon>Thermophagus</taxon>
    </lineage>
</organism>
<dbReference type="EMBL" id="FONA01000006">
    <property type="protein sequence ID" value="SFE08165.1"/>
    <property type="molecule type" value="Genomic_DNA"/>
</dbReference>
<dbReference type="InterPro" id="IPR046228">
    <property type="entry name" value="DUF6261"/>
</dbReference>
<dbReference type="STRING" id="385682.SAMN05444380_10685"/>
<dbReference type="RefSeq" id="WP_010528528.1">
    <property type="nucleotide sequence ID" value="NZ_AFSL01000087.1"/>
</dbReference>
<protein>
    <submittedName>
        <fullName evidence="1">Uncharacterized protein</fullName>
    </submittedName>
</protein>
<dbReference type="AlphaFoldDB" id="A0A1I1XLD1"/>
<evidence type="ECO:0000313" key="2">
    <source>
        <dbReference type="Proteomes" id="UP000181976"/>
    </source>
</evidence>
<accession>A0A1I1XLD1</accession>
<gene>
    <name evidence="1" type="ORF">SAMN05444380_10685</name>
</gene>
<keyword evidence="2" id="KW-1185">Reference proteome</keyword>
<name>A0A1I1XLD1_9BACT</name>
<dbReference type="eggNOG" id="ENOG5031Z76">
    <property type="taxonomic scope" value="Bacteria"/>
</dbReference>
<dbReference type="Pfam" id="PF19775">
    <property type="entry name" value="DUF6261"/>
    <property type="match status" value="1"/>
</dbReference>
<dbReference type="InParanoid" id="A0A1I1XLD1"/>
<evidence type="ECO:0000313" key="1">
    <source>
        <dbReference type="EMBL" id="SFE08165.1"/>
    </source>
</evidence>